<reference evidence="2" key="3">
    <citation type="submission" date="2018-07" db="EMBL/GenBank/DDBJ databases">
        <title>WGS assembly of Glycine max.</title>
        <authorList>
            <person name="Schmutz J."/>
            <person name="Cannon S."/>
            <person name="Schlueter J."/>
            <person name="Ma J."/>
            <person name="Mitros T."/>
            <person name="Nelson W."/>
            <person name="Hyten D."/>
            <person name="Song Q."/>
            <person name="Thelen J."/>
            <person name="Cheng J."/>
            <person name="Xu D."/>
            <person name="Hellsten U."/>
            <person name="May G."/>
            <person name="Yu Y."/>
            <person name="Sakurai T."/>
            <person name="Umezawa T."/>
            <person name="Bhattacharyya M."/>
            <person name="Sandhu D."/>
            <person name="Valliyodan B."/>
            <person name="Lindquist E."/>
            <person name="Peto M."/>
            <person name="Grant D."/>
            <person name="Shu S."/>
            <person name="Goodstein D."/>
            <person name="Barry K."/>
            <person name="Futrell-Griggs M."/>
            <person name="Abernathy B."/>
            <person name="Du J."/>
            <person name="Tian Z."/>
            <person name="Zhu L."/>
            <person name="Gill N."/>
            <person name="Joshi T."/>
            <person name="Libault M."/>
            <person name="Sethuraman A."/>
            <person name="Zhang X."/>
            <person name="Shinozaki K."/>
            <person name="Nguyen H."/>
            <person name="Wing R."/>
            <person name="Cregan P."/>
            <person name="Specht J."/>
            <person name="Grimwood J."/>
            <person name="Rokhsar D."/>
            <person name="Stacey G."/>
            <person name="Shoemaker R."/>
            <person name="Jackson S."/>
        </authorList>
    </citation>
    <scope>NUCLEOTIDE SEQUENCE</scope>
    <source>
        <tissue evidence="2">Callus</tissue>
    </source>
</reference>
<dbReference type="PANTHER" id="PTHR36486:SF4">
    <property type="entry name" value="PH DOMAIN-CONTAINING PROTEIN"/>
    <property type="match status" value="1"/>
</dbReference>
<dbReference type="AlphaFoldDB" id="A0A0R0HP15"/>
<protein>
    <submittedName>
        <fullName evidence="2 3">Uncharacterized protein</fullName>
    </submittedName>
</protein>
<feature type="region of interest" description="Disordered" evidence="1">
    <location>
        <begin position="152"/>
        <end position="171"/>
    </location>
</feature>
<name>A0A0R0HP15_SOYBN</name>
<feature type="compositionally biased region" description="Polar residues" evidence="1">
    <location>
        <begin position="159"/>
        <end position="171"/>
    </location>
</feature>
<evidence type="ECO:0000313" key="4">
    <source>
        <dbReference type="Proteomes" id="UP000008827"/>
    </source>
</evidence>
<evidence type="ECO:0000313" key="2">
    <source>
        <dbReference type="EMBL" id="KRH29545.1"/>
    </source>
</evidence>
<dbReference type="PaxDb" id="3847-GLYMA11G13120.1"/>
<evidence type="ECO:0000256" key="1">
    <source>
        <dbReference type="SAM" id="MobiDB-lite"/>
    </source>
</evidence>
<dbReference type="STRING" id="3847.A0A0R0HP15"/>
<keyword evidence="4" id="KW-1185">Reference proteome</keyword>
<dbReference type="InParanoid" id="A0A0R0HP15"/>
<proteinExistence type="predicted"/>
<dbReference type="Gramene" id="KRH29545">
    <property type="protein sequence ID" value="KRH29545"/>
    <property type="gene ID" value="GLYMA_11G123100"/>
</dbReference>
<gene>
    <name evidence="2" type="ORF">GLYMA_11G123100</name>
</gene>
<dbReference type="EnsemblPlants" id="KRH29545">
    <property type="protein sequence ID" value="KRH29545"/>
    <property type="gene ID" value="GLYMA_11G123100"/>
</dbReference>
<dbReference type="InterPro" id="IPR053057">
    <property type="entry name" value="XLG_GTP-binding"/>
</dbReference>
<evidence type="ECO:0000313" key="3">
    <source>
        <dbReference type="EnsemblPlants" id="KRH29545"/>
    </source>
</evidence>
<dbReference type="PANTHER" id="PTHR36486">
    <property type="entry name" value="OS01G0977800 PROTEIN"/>
    <property type="match status" value="1"/>
</dbReference>
<dbReference type="Proteomes" id="UP000008827">
    <property type="component" value="Chromosome 11"/>
</dbReference>
<dbReference type="OrthoDB" id="5817230at2759"/>
<accession>A0A0R0HP15</accession>
<organism evidence="2">
    <name type="scientific">Glycine max</name>
    <name type="common">Soybean</name>
    <name type="synonym">Glycine hispida</name>
    <dbReference type="NCBI Taxonomy" id="3847"/>
    <lineage>
        <taxon>Eukaryota</taxon>
        <taxon>Viridiplantae</taxon>
        <taxon>Streptophyta</taxon>
        <taxon>Embryophyta</taxon>
        <taxon>Tracheophyta</taxon>
        <taxon>Spermatophyta</taxon>
        <taxon>Magnoliopsida</taxon>
        <taxon>eudicotyledons</taxon>
        <taxon>Gunneridae</taxon>
        <taxon>Pentapetalae</taxon>
        <taxon>rosids</taxon>
        <taxon>fabids</taxon>
        <taxon>Fabales</taxon>
        <taxon>Fabaceae</taxon>
        <taxon>Papilionoideae</taxon>
        <taxon>50 kb inversion clade</taxon>
        <taxon>NPAAA clade</taxon>
        <taxon>indigoferoid/millettioid clade</taxon>
        <taxon>Phaseoleae</taxon>
        <taxon>Glycine</taxon>
        <taxon>Glycine subgen. Soja</taxon>
    </lineage>
</organism>
<reference evidence="2 3" key="1">
    <citation type="journal article" date="2010" name="Nature">
        <title>Genome sequence of the palaeopolyploid soybean.</title>
        <authorList>
            <person name="Schmutz J."/>
            <person name="Cannon S.B."/>
            <person name="Schlueter J."/>
            <person name="Ma J."/>
            <person name="Mitros T."/>
            <person name="Nelson W."/>
            <person name="Hyten D.L."/>
            <person name="Song Q."/>
            <person name="Thelen J.J."/>
            <person name="Cheng J."/>
            <person name="Xu D."/>
            <person name="Hellsten U."/>
            <person name="May G.D."/>
            <person name="Yu Y."/>
            <person name="Sakurai T."/>
            <person name="Umezawa T."/>
            <person name="Bhattacharyya M.K."/>
            <person name="Sandhu D."/>
            <person name="Valliyodan B."/>
            <person name="Lindquist E."/>
            <person name="Peto M."/>
            <person name="Grant D."/>
            <person name="Shu S."/>
            <person name="Goodstein D."/>
            <person name="Barry K."/>
            <person name="Futrell-Griggs M."/>
            <person name="Abernathy B."/>
            <person name="Du J."/>
            <person name="Tian Z."/>
            <person name="Zhu L."/>
            <person name="Gill N."/>
            <person name="Joshi T."/>
            <person name="Libault M."/>
            <person name="Sethuraman A."/>
            <person name="Zhang X.-C."/>
            <person name="Shinozaki K."/>
            <person name="Nguyen H.T."/>
            <person name="Wing R.A."/>
            <person name="Cregan P."/>
            <person name="Specht J."/>
            <person name="Grimwood J."/>
            <person name="Rokhsar D."/>
            <person name="Stacey G."/>
            <person name="Shoemaker R.C."/>
            <person name="Jackson S.A."/>
        </authorList>
    </citation>
    <scope>NUCLEOTIDE SEQUENCE [LARGE SCALE GENOMIC DNA]</scope>
    <source>
        <strain evidence="3">cv. Williams 82</strain>
        <tissue evidence="2">Callus</tissue>
    </source>
</reference>
<dbReference type="EMBL" id="CM000844">
    <property type="protein sequence ID" value="KRH29545.1"/>
    <property type="molecule type" value="Genomic_DNA"/>
</dbReference>
<reference evidence="3" key="2">
    <citation type="submission" date="2018-02" db="UniProtKB">
        <authorList>
            <consortium name="EnsemblPlants"/>
        </authorList>
    </citation>
    <scope>IDENTIFICATION</scope>
    <source>
        <strain evidence="3">Williams 82</strain>
    </source>
</reference>
<sequence>MFCETNQIPAENVIVNGEPLDWDKLTLLLTCSNPPKGLKPGFYWYDKASGFWGKEGQRPSQIICPRLEVGGNLERNASNGKTNVTVNGREITIEELWLLKWAGVPCDGTTDFWMSHDGSYIEVGQKNVKGHIWEKSTMKLASLMLSLPVPSSSLTPASQGENEISEHNLQQ</sequence>